<proteinExistence type="predicted"/>
<dbReference type="Pfam" id="PF11902">
    <property type="entry name" value="DUF3422"/>
    <property type="match status" value="1"/>
</dbReference>
<dbReference type="AlphaFoldDB" id="A0A9E8A0L9"/>
<reference evidence="2" key="1">
    <citation type="submission" date="2022-08" db="EMBL/GenBank/DDBJ databases">
        <title>Complete Genome Sequences of 2 Bosea sp. soil isolates.</title>
        <authorList>
            <person name="Alvarez Arevalo M."/>
            <person name="Sterndorff E.B."/>
            <person name="Faurdal D."/>
            <person name="Joergensen T.S."/>
            <person name="Weber T."/>
        </authorList>
    </citation>
    <scope>NUCLEOTIDE SEQUENCE</scope>
    <source>
        <strain evidence="2">NBC_00436</strain>
    </source>
</reference>
<sequence>MEDARNAAEVQASQAAPSRLVAHPDRGTILGEVHARPFAPMATPSRVLHFAFLTDAEQAASDRAALARFCADRSVAGPQEGAKHHRARLNDTGLRWEQHSEFTTYSWELPANGGQPFEPPPTMLPQPMLELPQPGPHLVAVDLHLVVERPTEAVDRLFDASSLAVVSVDGGAAMAVTDFRACADGFVRILVRDRSLTPAQAGALAQRLLEIETYRTLALLGLPEAHRIGPFVRSTEEALVRIASTMTRTDGLAADNALLDEMTALAAKLQAEATVAGYRFGASRAYSDIVQQRLAAIGEQQHEGWPTISAFLSRRMAPAMRTCQMLVGRLADLSRNLGRASNLLRTRVDVALEQQNRDLLAAMNERTRLQLRLQHTVEGLSVAAIAYYVVSLFGYLAKGAKEASWPMPDIGITTALFVPVALAGVWLAVRRIRRGHHES</sequence>
<feature type="transmembrane region" description="Helical" evidence="1">
    <location>
        <begin position="376"/>
        <end position="398"/>
    </location>
</feature>
<protein>
    <submittedName>
        <fullName evidence="2">DUF3422 domain-containing protein</fullName>
    </submittedName>
</protein>
<dbReference type="EMBL" id="CP102774">
    <property type="protein sequence ID" value="UZF85550.1"/>
    <property type="molecule type" value="Genomic_DNA"/>
</dbReference>
<keyword evidence="1" id="KW-0472">Membrane</keyword>
<dbReference type="InterPro" id="IPR021830">
    <property type="entry name" value="DUF3422"/>
</dbReference>
<organism evidence="2">
    <name type="scientific">Bosea sp. NBC_00436</name>
    <dbReference type="NCBI Taxonomy" id="2969620"/>
    <lineage>
        <taxon>Bacteria</taxon>
        <taxon>Pseudomonadati</taxon>
        <taxon>Pseudomonadota</taxon>
        <taxon>Alphaproteobacteria</taxon>
        <taxon>Hyphomicrobiales</taxon>
        <taxon>Boseaceae</taxon>
        <taxon>Bosea</taxon>
    </lineage>
</organism>
<name>A0A9E8A0L9_9HYPH</name>
<keyword evidence="1" id="KW-1133">Transmembrane helix</keyword>
<evidence type="ECO:0000313" key="2">
    <source>
        <dbReference type="EMBL" id="UZF85550.1"/>
    </source>
</evidence>
<evidence type="ECO:0000256" key="1">
    <source>
        <dbReference type="SAM" id="Phobius"/>
    </source>
</evidence>
<accession>A0A9E8A0L9</accession>
<keyword evidence="1" id="KW-0812">Transmembrane</keyword>
<feature type="transmembrane region" description="Helical" evidence="1">
    <location>
        <begin position="410"/>
        <end position="429"/>
    </location>
</feature>
<gene>
    <name evidence="2" type="ORF">NWE54_17190</name>
</gene>